<dbReference type="GO" id="GO:0001671">
    <property type="term" value="F:ATPase activator activity"/>
    <property type="evidence" value="ECO:0007669"/>
    <property type="project" value="InterPro"/>
</dbReference>
<keyword evidence="1" id="KW-0804">Transcription</keyword>
<comment type="caution">
    <text evidence="2">The sequence shown here is derived from an EMBL/GenBank/DDBJ whole genome shotgun (WGS) entry which is preliminary data.</text>
</comment>
<keyword evidence="1" id="KW-0227">DNA damage</keyword>
<keyword evidence="1" id="KW-0234">DNA repair</keyword>
<dbReference type="GO" id="GO:0006289">
    <property type="term" value="P:nucleotide-excision repair"/>
    <property type="evidence" value="ECO:0007669"/>
    <property type="project" value="InterPro"/>
</dbReference>
<dbReference type="OrthoDB" id="364513at2759"/>
<name>A0A7J7MLQ3_9MAGN</name>
<accession>A0A7J7MLQ3</accession>
<proteinExistence type="inferred from homology"/>
<reference evidence="2 3" key="1">
    <citation type="journal article" date="2020" name="IScience">
        <title>Genome Sequencing of the Endangered Kingdonia uniflora (Circaeasteraceae, Ranunculales) Reveals Potential Mechanisms of Evolutionary Specialization.</title>
        <authorList>
            <person name="Sun Y."/>
            <person name="Deng T."/>
            <person name="Zhang A."/>
            <person name="Moore M.J."/>
            <person name="Landis J.B."/>
            <person name="Lin N."/>
            <person name="Zhang H."/>
            <person name="Zhang X."/>
            <person name="Huang J."/>
            <person name="Zhang X."/>
            <person name="Sun H."/>
            <person name="Wang H."/>
        </authorList>
    </citation>
    <scope>NUCLEOTIDE SEQUENCE [LARGE SCALE GENOMIC DNA]</scope>
    <source>
        <strain evidence="2">TB1705</strain>
        <tissue evidence="2">Leaf</tissue>
    </source>
</reference>
<gene>
    <name evidence="2" type="ORF">GIB67_039147</name>
</gene>
<dbReference type="GO" id="GO:0005675">
    <property type="term" value="C:transcription factor TFIIH holo complex"/>
    <property type="evidence" value="ECO:0007669"/>
    <property type="project" value="TreeGrafter"/>
</dbReference>
<protein>
    <recommendedName>
        <fullName evidence="1">RNA polymerase II transcription factor B subunit 2</fullName>
    </recommendedName>
</protein>
<comment type="subcellular location">
    <subcellularLocation>
        <location evidence="1">Nucleus</location>
    </subcellularLocation>
</comment>
<organism evidence="2 3">
    <name type="scientific">Kingdonia uniflora</name>
    <dbReference type="NCBI Taxonomy" id="39325"/>
    <lineage>
        <taxon>Eukaryota</taxon>
        <taxon>Viridiplantae</taxon>
        <taxon>Streptophyta</taxon>
        <taxon>Embryophyta</taxon>
        <taxon>Tracheophyta</taxon>
        <taxon>Spermatophyta</taxon>
        <taxon>Magnoliopsida</taxon>
        <taxon>Ranunculales</taxon>
        <taxon>Circaeasteraceae</taxon>
        <taxon>Kingdonia</taxon>
    </lineage>
</organism>
<evidence type="ECO:0000256" key="1">
    <source>
        <dbReference type="RuleBase" id="RU364024"/>
    </source>
</evidence>
<dbReference type="Proteomes" id="UP000541444">
    <property type="component" value="Unassembled WGS sequence"/>
</dbReference>
<dbReference type="Pfam" id="PF03849">
    <property type="entry name" value="Tfb2"/>
    <property type="match status" value="1"/>
</dbReference>
<evidence type="ECO:0000313" key="2">
    <source>
        <dbReference type="EMBL" id="KAF6155816.1"/>
    </source>
</evidence>
<keyword evidence="3" id="KW-1185">Reference proteome</keyword>
<comment type="function">
    <text evidence="1">Component of the general transcription and DNA repair factor IIH (TFIIH) core complex which is involved in general and transcription-coupled nucleotide excision repair (NER) of damaged DNA.</text>
</comment>
<dbReference type="GO" id="GO:0000439">
    <property type="term" value="C:transcription factor TFIIH core complex"/>
    <property type="evidence" value="ECO:0007669"/>
    <property type="project" value="InterPro"/>
</dbReference>
<comment type="similarity">
    <text evidence="1">Belongs to the TFB2 family.</text>
</comment>
<dbReference type="GO" id="GO:0003690">
    <property type="term" value="F:double-stranded DNA binding"/>
    <property type="evidence" value="ECO:0007669"/>
    <property type="project" value="TreeGrafter"/>
</dbReference>
<dbReference type="PANTHER" id="PTHR13152">
    <property type="entry name" value="TFIIH, POLYPEPTIDE 4"/>
    <property type="match status" value="1"/>
</dbReference>
<dbReference type="PANTHER" id="PTHR13152:SF0">
    <property type="entry name" value="GENERAL TRANSCRIPTION FACTOR IIH SUBUNIT 4"/>
    <property type="match status" value="1"/>
</dbReference>
<keyword evidence="1" id="KW-0805">Transcription regulation</keyword>
<dbReference type="EMBL" id="JACGCM010001398">
    <property type="protein sequence ID" value="KAF6155816.1"/>
    <property type="molecule type" value="Genomic_DNA"/>
</dbReference>
<evidence type="ECO:0000313" key="3">
    <source>
        <dbReference type="Proteomes" id="UP000541444"/>
    </source>
</evidence>
<dbReference type="InterPro" id="IPR004598">
    <property type="entry name" value="TFIIH_p52/Tfb2"/>
</dbReference>
<keyword evidence="1" id="KW-0539">Nucleus</keyword>
<sequence length="157" mass="18291">MPQVMIIAKNFMDMVASLPAMKLDNLYDNFYICEAVLRSLPLLAKKYVLQLIYIEEPTSAKEFKEWLLPEGFSKHRVAIDRLIQLRVFIETTDRKNQTSYRLNPKFQGNLQTYLKHGVVPRESMSSSITVRLPTSEELDAYALEQWEVMHCILMLSC</sequence>
<dbReference type="AlphaFoldDB" id="A0A7J7MLQ3"/>